<dbReference type="SUPFAM" id="SSF53720">
    <property type="entry name" value="ALDH-like"/>
    <property type="match status" value="1"/>
</dbReference>
<evidence type="ECO:0000256" key="1">
    <source>
        <dbReference type="ARBA" id="ARBA00023002"/>
    </source>
</evidence>
<dbReference type="InterPro" id="IPR029510">
    <property type="entry name" value="Ald_DH_CS_GLU"/>
</dbReference>
<dbReference type="InterPro" id="IPR015590">
    <property type="entry name" value="Aldehyde_DH_dom"/>
</dbReference>
<keyword evidence="6" id="KW-1185">Reference proteome</keyword>
<evidence type="ECO:0000259" key="4">
    <source>
        <dbReference type="Pfam" id="PF00171"/>
    </source>
</evidence>
<accession>A0ABZ2CKL1</accession>
<reference evidence="5 6" key="1">
    <citation type="submission" date="2023-10" db="EMBL/GenBank/DDBJ databases">
        <title>Niallia locisalis sp.nov. isolated from a salt pond sample.</title>
        <authorList>
            <person name="Li X.-J."/>
            <person name="Dong L."/>
        </authorList>
    </citation>
    <scope>NUCLEOTIDE SEQUENCE [LARGE SCALE GENOMIC DNA]</scope>
    <source>
        <strain evidence="5 6">DSM 29761</strain>
    </source>
</reference>
<dbReference type="PROSITE" id="PS00687">
    <property type="entry name" value="ALDEHYDE_DEHYDR_GLU"/>
    <property type="match status" value="1"/>
</dbReference>
<dbReference type="Proteomes" id="UP001357223">
    <property type="component" value="Chromosome"/>
</dbReference>
<comment type="similarity">
    <text evidence="3">Belongs to the aldehyde dehydrogenase family.</text>
</comment>
<protein>
    <submittedName>
        <fullName evidence="5">Aldehyde dehydrogenase family protein</fullName>
    </submittedName>
</protein>
<dbReference type="RefSeq" id="WP_338451347.1">
    <property type="nucleotide sequence ID" value="NZ_CP137640.1"/>
</dbReference>
<dbReference type="PANTHER" id="PTHR11699">
    <property type="entry name" value="ALDEHYDE DEHYDROGENASE-RELATED"/>
    <property type="match status" value="1"/>
</dbReference>
<dbReference type="Pfam" id="PF00171">
    <property type="entry name" value="Aldedh"/>
    <property type="match status" value="1"/>
</dbReference>
<gene>
    <name evidence="5" type="ORF">R4Z09_05545</name>
</gene>
<dbReference type="Gene3D" id="3.40.309.10">
    <property type="entry name" value="Aldehyde Dehydrogenase, Chain A, domain 2"/>
    <property type="match status" value="1"/>
</dbReference>
<organism evidence="5 6">
    <name type="scientific">Niallia oryzisoli</name>
    <dbReference type="NCBI Taxonomy" id="1737571"/>
    <lineage>
        <taxon>Bacteria</taxon>
        <taxon>Bacillati</taxon>
        <taxon>Bacillota</taxon>
        <taxon>Bacilli</taxon>
        <taxon>Bacillales</taxon>
        <taxon>Bacillaceae</taxon>
        <taxon>Niallia</taxon>
    </lineage>
</organism>
<dbReference type="EMBL" id="CP137640">
    <property type="protein sequence ID" value="WVX82445.1"/>
    <property type="molecule type" value="Genomic_DNA"/>
</dbReference>
<dbReference type="Gene3D" id="3.40.605.10">
    <property type="entry name" value="Aldehyde Dehydrogenase, Chain A, domain 1"/>
    <property type="match status" value="1"/>
</dbReference>
<keyword evidence="1 3" id="KW-0560">Oxidoreductase</keyword>
<dbReference type="InterPro" id="IPR016162">
    <property type="entry name" value="Ald_DH_N"/>
</dbReference>
<evidence type="ECO:0000313" key="5">
    <source>
        <dbReference type="EMBL" id="WVX82445.1"/>
    </source>
</evidence>
<evidence type="ECO:0000256" key="2">
    <source>
        <dbReference type="PROSITE-ProRule" id="PRU10007"/>
    </source>
</evidence>
<feature type="domain" description="Aldehyde dehydrogenase" evidence="4">
    <location>
        <begin position="19"/>
        <end position="470"/>
    </location>
</feature>
<evidence type="ECO:0000256" key="3">
    <source>
        <dbReference type="RuleBase" id="RU003345"/>
    </source>
</evidence>
<proteinExistence type="inferred from homology"/>
<name>A0ABZ2CKL1_9BACI</name>
<sequence>MKINLFINNEDVTTEHYDEVRDPGRLREIVGYIAKGDASHIDQAVQAAHRAFRSWRQTSLEERTSILLKSAEEIERIASSIANTTAKENGILFSRTIDEIKLGLIDLRNIADLAPSALQKRIIEDESGWVSVVKRPMGVVACIVPWNAPIILTLQKITPILLAGNTIVVKPSPTASMGVVTLLTTMAKFFPPGVINVVLGGGEVGSALTSHPLVRKISFTGGGNTAVAIMKSAAETLKGVHFELGGNDPAIVLDDADLNEVVPKIVEGAFRRTGQFCFAIKRVYIPSDMYDEFYEKACILTDSYKIGHQLNEEATMGPINNQLQYQRISELIERLEHSGANLVKLGKVLEPENWNNGYYLQPVIVRDVDPNAEIVTCEQFGPVLPLIPYHTEEEVIHMANNSEFGLGSSIWSSDFDRALGVANQIEAGMTFINGHGQTHLGSKYIPFGGIKQSGIGREKSIEVFDEFIEYHGINYHKKKS</sequence>
<dbReference type="InterPro" id="IPR016161">
    <property type="entry name" value="Ald_DH/histidinol_DH"/>
</dbReference>
<feature type="active site" evidence="2">
    <location>
        <position position="243"/>
    </location>
</feature>
<evidence type="ECO:0000313" key="6">
    <source>
        <dbReference type="Proteomes" id="UP001357223"/>
    </source>
</evidence>
<dbReference type="InterPro" id="IPR016163">
    <property type="entry name" value="Ald_DH_C"/>
</dbReference>